<dbReference type="Proteomes" id="UP000283619">
    <property type="component" value="Unassembled WGS sequence"/>
</dbReference>
<dbReference type="Gene3D" id="3.30.160.160">
    <property type="entry name" value="YegP-like"/>
    <property type="match status" value="1"/>
</dbReference>
<dbReference type="InterPro" id="IPR036913">
    <property type="entry name" value="YegP-like_sf"/>
</dbReference>
<reference evidence="3 4" key="1">
    <citation type="submission" date="2016-10" db="EMBL/GenBank/DDBJ databases">
        <title>Comparative genome analysis of multiple Pseudomonas spp. focuses on biocontrol and plant growth promoting traits.</title>
        <authorList>
            <person name="Tao X.-Y."/>
            <person name="Taylor C.G."/>
        </authorList>
    </citation>
    <scope>NUCLEOTIDE SEQUENCE [LARGE SCALE GENOMIC DNA]</scope>
    <source>
        <strain evidence="3 4">36G2</strain>
    </source>
</reference>
<comment type="similarity">
    <text evidence="1">Belongs to the UPF0339 family. Duplicated subfamily.</text>
</comment>
<evidence type="ECO:0000259" key="2">
    <source>
        <dbReference type="Pfam" id="PF07411"/>
    </source>
</evidence>
<evidence type="ECO:0000313" key="3">
    <source>
        <dbReference type="EMBL" id="ROO05104.1"/>
    </source>
</evidence>
<protein>
    <recommendedName>
        <fullName evidence="2">DUF1508 domain-containing protein</fullName>
    </recommendedName>
</protein>
<dbReference type="Pfam" id="PF07411">
    <property type="entry name" value="DUF1508"/>
    <property type="match status" value="1"/>
</dbReference>
<feature type="domain" description="DUF1508" evidence="2">
    <location>
        <begin position="16"/>
        <end position="51"/>
    </location>
</feature>
<dbReference type="SUPFAM" id="SSF160113">
    <property type="entry name" value="YegP-like"/>
    <property type="match status" value="1"/>
</dbReference>
<sequence>MHSSSRLSRGTPSTGKGQWLWRLRAGNHETIASGESYVNKADCLHVIGLIKAGETPAKEI</sequence>
<name>A0A423P1V3_PSEFL</name>
<dbReference type="EMBL" id="MOBZ01000018">
    <property type="protein sequence ID" value="ROO05104.1"/>
    <property type="molecule type" value="Genomic_DNA"/>
</dbReference>
<gene>
    <name evidence="3" type="ORF">BK673_20990</name>
</gene>
<dbReference type="InterPro" id="IPR010879">
    <property type="entry name" value="DUF1508"/>
</dbReference>
<evidence type="ECO:0000313" key="4">
    <source>
        <dbReference type="Proteomes" id="UP000283619"/>
    </source>
</evidence>
<comment type="caution">
    <text evidence="3">The sequence shown here is derived from an EMBL/GenBank/DDBJ whole genome shotgun (WGS) entry which is preliminary data.</text>
</comment>
<dbReference type="AlphaFoldDB" id="A0A423P1V3"/>
<dbReference type="RefSeq" id="WP_116028936.1">
    <property type="nucleotide sequence ID" value="NZ_MOBZ01000018.1"/>
</dbReference>
<evidence type="ECO:0000256" key="1">
    <source>
        <dbReference type="ARBA" id="ARBA00007576"/>
    </source>
</evidence>
<accession>A0A423P1V3</accession>
<organism evidence="3 4">
    <name type="scientific">Pseudomonas fluorescens</name>
    <dbReference type="NCBI Taxonomy" id="294"/>
    <lineage>
        <taxon>Bacteria</taxon>
        <taxon>Pseudomonadati</taxon>
        <taxon>Pseudomonadota</taxon>
        <taxon>Gammaproteobacteria</taxon>
        <taxon>Pseudomonadales</taxon>
        <taxon>Pseudomonadaceae</taxon>
        <taxon>Pseudomonas</taxon>
    </lineage>
</organism>
<proteinExistence type="inferred from homology"/>